<dbReference type="Proteomes" id="UP001240236">
    <property type="component" value="Unassembled WGS sequence"/>
</dbReference>
<comment type="caution">
    <text evidence="2">The sequence shown here is derived from an EMBL/GenBank/DDBJ whole genome shotgun (WGS) entry which is preliminary data.</text>
</comment>
<evidence type="ECO:0000259" key="1">
    <source>
        <dbReference type="Pfam" id="PF13340"/>
    </source>
</evidence>
<dbReference type="InterPro" id="IPR025161">
    <property type="entry name" value="IS402-like_dom"/>
</dbReference>
<evidence type="ECO:0000313" key="3">
    <source>
        <dbReference type="Proteomes" id="UP001240236"/>
    </source>
</evidence>
<dbReference type="AlphaFoldDB" id="A0AAE3W8C9"/>
<dbReference type="Pfam" id="PF13340">
    <property type="entry name" value="DUF4096"/>
    <property type="match status" value="1"/>
</dbReference>
<reference evidence="2 3" key="1">
    <citation type="submission" date="2023-07" db="EMBL/GenBank/DDBJ databases">
        <title>Sequencing the genomes of 1000 actinobacteria strains.</title>
        <authorList>
            <person name="Klenk H.-P."/>
        </authorList>
    </citation>
    <scope>NUCLEOTIDE SEQUENCE [LARGE SCALE GENOMIC DNA]</scope>
    <source>
        <strain evidence="2 3">DSM 44709</strain>
    </source>
</reference>
<organism evidence="2 3">
    <name type="scientific">Catenuloplanes indicus</name>
    <dbReference type="NCBI Taxonomy" id="137267"/>
    <lineage>
        <taxon>Bacteria</taxon>
        <taxon>Bacillati</taxon>
        <taxon>Actinomycetota</taxon>
        <taxon>Actinomycetes</taxon>
        <taxon>Micromonosporales</taxon>
        <taxon>Micromonosporaceae</taxon>
        <taxon>Catenuloplanes</taxon>
    </lineage>
</organism>
<dbReference type="PANTHER" id="PTHR30007">
    <property type="entry name" value="PHP DOMAIN PROTEIN"/>
    <property type="match status" value="1"/>
</dbReference>
<name>A0AAE3W8C9_9ACTN</name>
<proteinExistence type="predicted"/>
<sequence>MLYLLYTGTGWEDLPQELGSGMTCWRRLRRWTDAGVFGQLHRIPFAKPNAAGRIDQSRPVMDGGHVDAKRGTRHKVGRRSAAASILITDGEGTPLKVLTTGANVPDISMAVALLDSVPPIAGPSGPATVSILGPARRQRL</sequence>
<dbReference type="PANTHER" id="PTHR30007:SF1">
    <property type="entry name" value="BLR1914 PROTEIN"/>
    <property type="match status" value="1"/>
</dbReference>
<feature type="domain" description="Insertion element IS402-like" evidence="1">
    <location>
        <begin position="1"/>
        <end position="41"/>
    </location>
</feature>
<gene>
    <name evidence="2" type="ORF">J2S42_007826</name>
</gene>
<dbReference type="EMBL" id="JAUSUZ010000001">
    <property type="protein sequence ID" value="MDQ0371157.1"/>
    <property type="molecule type" value="Genomic_DNA"/>
</dbReference>
<keyword evidence="3" id="KW-1185">Reference proteome</keyword>
<evidence type="ECO:0000313" key="2">
    <source>
        <dbReference type="EMBL" id="MDQ0371157.1"/>
    </source>
</evidence>
<accession>A0AAE3W8C9</accession>
<protein>
    <submittedName>
        <fullName evidence="2">Transposase</fullName>
    </submittedName>
</protein>